<keyword evidence="2" id="KW-1185">Reference proteome</keyword>
<dbReference type="OrthoDB" id="2017893at2759"/>
<dbReference type="Proteomes" id="UP001165083">
    <property type="component" value="Unassembled WGS sequence"/>
</dbReference>
<dbReference type="EMBL" id="BSXW01000358">
    <property type="protein sequence ID" value="GMF19928.1"/>
    <property type="molecule type" value="Genomic_DNA"/>
</dbReference>
<protein>
    <submittedName>
        <fullName evidence="1">Unnamed protein product</fullName>
    </submittedName>
</protein>
<proteinExistence type="predicted"/>
<comment type="caution">
    <text evidence="1">The sequence shown here is derived from an EMBL/GenBank/DDBJ whole genome shotgun (WGS) entry which is preliminary data.</text>
</comment>
<organism evidence="1 2">
    <name type="scientific">Phytophthora lilii</name>
    <dbReference type="NCBI Taxonomy" id="2077276"/>
    <lineage>
        <taxon>Eukaryota</taxon>
        <taxon>Sar</taxon>
        <taxon>Stramenopiles</taxon>
        <taxon>Oomycota</taxon>
        <taxon>Peronosporomycetes</taxon>
        <taxon>Peronosporales</taxon>
        <taxon>Peronosporaceae</taxon>
        <taxon>Phytophthora</taxon>
    </lineage>
</organism>
<name>A0A9W6WXB7_9STRA</name>
<dbReference type="InterPro" id="IPR029021">
    <property type="entry name" value="Prot-tyrosine_phosphatase-like"/>
</dbReference>
<evidence type="ECO:0000313" key="1">
    <source>
        <dbReference type="EMBL" id="GMF19928.1"/>
    </source>
</evidence>
<reference evidence="1" key="1">
    <citation type="submission" date="2023-04" db="EMBL/GenBank/DDBJ databases">
        <title>Phytophthora lilii NBRC 32176.</title>
        <authorList>
            <person name="Ichikawa N."/>
            <person name="Sato H."/>
            <person name="Tonouchi N."/>
        </authorList>
    </citation>
    <scope>NUCLEOTIDE SEQUENCE</scope>
    <source>
        <strain evidence="1">NBRC 32176</strain>
    </source>
</reference>
<evidence type="ECO:0000313" key="2">
    <source>
        <dbReference type="Proteomes" id="UP001165083"/>
    </source>
</evidence>
<dbReference type="AlphaFoldDB" id="A0A9W6WXB7"/>
<dbReference type="Gene3D" id="3.90.190.10">
    <property type="entry name" value="Protein tyrosine phosphatase superfamily"/>
    <property type="match status" value="1"/>
</dbReference>
<accession>A0A9W6WXB7</accession>
<gene>
    <name evidence="1" type="ORF">Plil01_000767800</name>
</gene>
<sequence>MTDAWYEAYVSGDDRREGDEYAEEEVEDVADDEPMRVAGRIFIGSIDAARNVDAMKRLRIGAALALLGRGEERAAVSSRSSCVEEQYAELGITRTTVQIEDSKEGDLLRRLPGILAALEKLV</sequence>